<dbReference type="AlphaFoldDB" id="A0A150TMB6"/>
<evidence type="ECO:0000313" key="2">
    <source>
        <dbReference type="Proteomes" id="UP000075502"/>
    </source>
</evidence>
<organism evidence="1 2">
    <name type="scientific">Sorangium cellulosum</name>
    <name type="common">Polyangium cellulosum</name>
    <dbReference type="NCBI Taxonomy" id="56"/>
    <lineage>
        <taxon>Bacteria</taxon>
        <taxon>Pseudomonadati</taxon>
        <taxon>Myxococcota</taxon>
        <taxon>Polyangia</taxon>
        <taxon>Polyangiales</taxon>
        <taxon>Polyangiaceae</taxon>
        <taxon>Sorangium</taxon>
    </lineage>
</organism>
<comment type="caution">
    <text evidence="1">The sequence shown here is derived from an EMBL/GenBank/DDBJ whole genome shotgun (WGS) entry which is preliminary data.</text>
</comment>
<evidence type="ECO:0000313" key="1">
    <source>
        <dbReference type="EMBL" id="KYG05824.1"/>
    </source>
</evidence>
<proteinExistence type="predicted"/>
<sequence>MNVGVRGTGIFLDRELFPIDDRGPGSEGRARLRFTHEIPTTFEHMNGDHLVDASDDDLRVFIDGGKAPRARGLACHEHDIGYGLLGT</sequence>
<name>A0A150TMB6_SORCE</name>
<reference evidence="1 2" key="1">
    <citation type="submission" date="2014-02" db="EMBL/GenBank/DDBJ databases">
        <title>The small core and large imbalanced accessory genome model reveals a collaborative survival strategy of Sorangium cellulosum strains in nature.</title>
        <authorList>
            <person name="Han K."/>
            <person name="Peng R."/>
            <person name="Blom J."/>
            <person name="Li Y.-Z."/>
        </authorList>
    </citation>
    <scope>NUCLEOTIDE SEQUENCE [LARGE SCALE GENOMIC DNA]</scope>
    <source>
        <strain evidence="1 2">So0007-03</strain>
    </source>
</reference>
<gene>
    <name evidence="1" type="ORF">BE21_38355</name>
</gene>
<protein>
    <submittedName>
        <fullName evidence="1">Uncharacterized protein</fullName>
    </submittedName>
</protein>
<dbReference type="EMBL" id="JEME01001888">
    <property type="protein sequence ID" value="KYG05824.1"/>
    <property type="molecule type" value="Genomic_DNA"/>
</dbReference>
<dbReference type="Proteomes" id="UP000075502">
    <property type="component" value="Unassembled WGS sequence"/>
</dbReference>
<accession>A0A150TMB6</accession>